<dbReference type="GO" id="GO:0010309">
    <property type="term" value="F:acireductone dioxygenase [iron(II)-requiring] activity"/>
    <property type="evidence" value="ECO:0007669"/>
    <property type="project" value="UniProtKB-UniRule"/>
</dbReference>
<evidence type="ECO:0000256" key="3">
    <source>
        <dbReference type="ARBA" id="ARBA00022605"/>
    </source>
</evidence>
<keyword evidence="11" id="KW-1185">Reference proteome</keyword>
<proteinExistence type="inferred from homology"/>
<feature type="site" description="Important to generate the dianion" evidence="9">
    <location>
        <position position="104"/>
    </location>
</feature>
<comment type="caution">
    <text evidence="10">The sequence shown here is derived from an EMBL/GenBank/DDBJ whole genome shotgun (WGS) entry which is preliminary data.</text>
</comment>
<dbReference type="PANTHER" id="PTHR23418">
    <property type="entry name" value="ACIREDUCTONE DIOXYGENASE"/>
    <property type="match status" value="1"/>
</dbReference>
<dbReference type="InterPro" id="IPR004313">
    <property type="entry name" value="ARD"/>
</dbReference>
<name>A0AAW9R6E2_9GAMM</name>
<feature type="binding site" evidence="9">
    <location>
        <position position="140"/>
    </location>
    <ligand>
        <name>Fe(2+)</name>
        <dbReference type="ChEBI" id="CHEBI:29033"/>
    </ligand>
</feature>
<keyword evidence="3 9" id="KW-0028">Amino-acid biosynthesis</keyword>
<comment type="caution">
    <text evidence="9">Lacks conserved residue(s) required for the propagation of feature annotation.</text>
</comment>
<evidence type="ECO:0000256" key="1">
    <source>
        <dbReference type="ARBA" id="ARBA00000428"/>
    </source>
</evidence>
<keyword evidence="2 9" id="KW-0533">Nickel</keyword>
<dbReference type="AlphaFoldDB" id="A0AAW9R6E2"/>
<sequence length="186" mass="21239">MSVLAIYPQARPEQPEVIRDADAIGKRLDRIGVRFERWSANRSLNADADQDAVLDAYRESVDRLMQSHGFKTADVISVAPDFPDREALRHKFLSEHTHSEFEVRFFVEGRGLFFLHPDEDVYAVLCEKGDLLSVPANMKHWFDTGAEPDLKAIRLFTNPEGWVARYTGDDIADGLPKMERFLEQCA</sequence>
<dbReference type="CDD" id="cd02232">
    <property type="entry name" value="cupin_ARD"/>
    <property type="match status" value="1"/>
</dbReference>
<evidence type="ECO:0000256" key="4">
    <source>
        <dbReference type="ARBA" id="ARBA00022723"/>
    </source>
</evidence>
<evidence type="ECO:0000256" key="7">
    <source>
        <dbReference type="ARBA" id="ARBA00023004"/>
    </source>
</evidence>
<feature type="binding site" evidence="9">
    <location>
        <position position="102"/>
    </location>
    <ligand>
        <name>Fe(2+)</name>
        <dbReference type="ChEBI" id="CHEBI:29033"/>
    </ligand>
</feature>
<comment type="catalytic activity">
    <reaction evidence="9">
        <text>1,2-dihydroxy-5-(methylsulfanyl)pent-1-en-3-one + O2 = 3-(methylsulfanyl)propanoate + CO + formate + 2 H(+)</text>
        <dbReference type="Rhea" id="RHEA:14161"/>
        <dbReference type="ChEBI" id="CHEBI:15378"/>
        <dbReference type="ChEBI" id="CHEBI:15379"/>
        <dbReference type="ChEBI" id="CHEBI:15740"/>
        <dbReference type="ChEBI" id="CHEBI:17245"/>
        <dbReference type="ChEBI" id="CHEBI:49016"/>
        <dbReference type="ChEBI" id="CHEBI:49252"/>
        <dbReference type="EC" id="1.13.11.53"/>
    </reaction>
</comment>
<keyword evidence="6 9" id="KW-0560">Oxidoreductase</keyword>
<dbReference type="Proteomes" id="UP001359886">
    <property type="component" value="Unassembled WGS sequence"/>
</dbReference>
<dbReference type="SUPFAM" id="SSF51182">
    <property type="entry name" value="RmlC-like cupins"/>
    <property type="match status" value="1"/>
</dbReference>
<dbReference type="EC" id="1.13.11.53" evidence="9"/>
<comment type="cofactor">
    <cofactor evidence="9">
        <name>Ni(2+)</name>
        <dbReference type="ChEBI" id="CHEBI:49786"/>
    </cofactor>
    <text evidence="9">Binds 1 nickel ion per monomer.</text>
</comment>
<dbReference type="GO" id="GO:0010308">
    <property type="term" value="F:acireductone dioxygenase (Ni2+-requiring) activity"/>
    <property type="evidence" value="ECO:0007669"/>
    <property type="project" value="UniProtKB-UniRule"/>
</dbReference>
<reference evidence="10 11" key="1">
    <citation type="submission" date="2024-02" db="EMBL/GenBank/DDBJ databases">
        <title>A novel Wenzhouxiangellaceae bacterium, isolated from coastal sediments.</title>
        <authorList>
            <person name="Du Z.-J."/>
            <person name="Ye Y.-Q."/>
            <person name="Zhang X.-Y."/>
        </authorList>
    </citation>
    <scope>NUCLEOTIDE SEQUENCE [LARGE SCALE GENOMIC DNA]</scope>
    <source>
        <strain evidence="10 11">CH-27</strain>
    </source>
</reference>
<dbReference type="PANTHER" id="PTHR23418:SF0">
    <property type="entry name" value="ACIREDUCTONE DIOXYGENASE"/>
    <property type="match status" value="1"/>
</dbReference>
<comment type="subunit">
    <text evidence="9">Monomer.</text>
</comment>
<evidence type="ECO:0000313" key="11">
    <source>
        <dbReference type="Proteomes" id="UP001359886"/>
    </source>
</evidence>
<feature type="binding site" evidence="9">
    <location>
        <position position="98"/>
    </location>
    <ligand>
        <name>Fe(2+)</name>
        <dbReference type="ChEBI" id="CHEBI:29033"/>
    </ligand>
</feature>
<feature type="binding site" evidence="9">
    <location>
        <position position="140"/>
    </location>
    <ligand>
        <name>Ni(2+)</name>
        <dbReference type="ChEBI" id="CHEBI:49786"/>
    </ligand>
</feature>
<comment type="similarity">
    <text evidence="9">Belongs to the acireductone dioxygenase (ARD) family.</text>
</comment>
<dbReference type="GO" id="GO:0019284">
    <property type="term" value="P:L-methionine salvage from S-adenosylmethionine"/>
    <property type="evidence" value="ECO:0007669"/>
    <property type="project" value="InterPro"/>
</dbReference>
<dbReference type="GO" id="GO:0005506">
    <property type="term" value="F:iron ion binding"/>
    <property type="evidence" value="ECO:0007669"/>
    <property type="project" value="UniProtKB-UniRule"/>
</dbReference>
<dbReference type="GO" id="GO:0016151">
    <property type="term" value="F:nickel cation binding"/>
    <property type="evidence" value="ECO:0007669"/>
    <property type="project" value="UniProtKB-UniRule"/>
</dbReference>
<keyword evidence="4 9" id="KW-0479">Metal-binding</keyword>
<dbReference type="RefSeq" id="WP_354693628.1">
    <property type="nucleotide sequence ID" value="NZ_JAZHOG010000001.1"/>
</dbReference>
<comment type="function">
    <text evidence="9">Catalyzes 2 different reactions between oxygene and the acireductone 1,2-dihydroxy-3-keto-5-methylthiopentene (DHK-MTPene) depending upon the metal bound in the active site. Fe-containing acireductone dioxygenase (Fe-ARD) produces formate and 2-keto-4-methylthiobutyrate (KMTB), the alpha-ketoacid precursor of methionine in the methionine recycle pathway. Ni-containing acireductone dioxygenase (Ni-ARD) produces methylthiopropionate, carbon monoxide and formate, and does not lie on the methionine recycle pathway.</text>
</comment>
<keyword evidence="8 9" id="KW-0486">Methionine biosynthesis</keyword>
<dbReference type="InterPro" id="IPR023956">
    <property type="entry name" value="ARD_bac"/>
</dbReference>
<evidence type="ECO:0000256" key="8">
    <source>
        <dbReference type="ARBA" id="ARBA00023167"/>
    </source>
</evidence>
<evidence type="ECO:0000256" key="6">
    <source>
        <dbReference type="ARBA" id="ARBA00023002"/>
    </source>
</evidence>
<dbReference type="InterPro" id="IPR011051">
    <property type="entry name" value="RmlC_Cupin_sf"/>
</dbReference>
<feature type="binding site" evidence="9">
    <location>
        <position position="98"/>
    </location>
    <ligand>
        <name>Ni(2+)</name>
        <dbReference type="ChEBI" id="CHEBI:49786"/>
    </ligand>
</feature>
<accession>A0AAW9R6E2</accession>
<dbReference type="GO" id="GO:0019509">
    <property type="term" value="P:L-methionine salvage from methylthioadenosine"/>
    <property type="evidence" value="ECO:0007669"/>
    <property type="project" value="UniProtKB-UniRule"/>
</dbReference>
<evidence type="ECO:0000313" key="10">
    <source>
        <dbReference type="EMBL" id="MEJ8566305.1"/>
    </source>
</evidence>
<evidence type="ECO:0000256" key="2">
    <source>
        <dbReference type="ARBA" id="ARBA00022596"/>
    </source>
</evidence>
<gene>
    <name evidence="9" type="primary">mtnD</name>
    <name evidence="10" type="ORF">V3330_01600</name>
</gene>
<feature type="site" description="May play a role in metal incorporation in vivo" evidence="9">
    <location>
        <position position="95"/>
    </location>
</feature>
<dbReference type="HAMAP" id="MF_01682">
    <property type="entry name" value="Salvage_MtnD"/>
    <property type="match status" value="1"/>
</dbReference>
<feature type="binding site" evidence="9">
    <location>
        <position position="102"/>
    </location>
    <ligand>
        <name>Ni(2+)</name>
        <dbReference type="ChEBI" id="CHEBI:49786"/>
    </ligand>
</feature>
<keyword evidence="7 9" id="KW-0408">Iron</keyword>
<dbReference type="EMBL" id="JAZHOG010000001">
    <property type="protein sequence ID" value="MEJ8566305.1"/>
    <property type="molecule type" value="Genomic_DNA"/>
</dbReference>
<comment type="cofactor">
    <cofactor evidence="9">
        <name>Fe(2+)</name>
        <dbReference type="ChEBI" id="CHEBI:29033"/>
    </cofactor>
    <text evidence="9">Binds 1 Fe(2+) cation per monomer.</text>
</comment>
<comment type="pathway">
    <text evidence="9">Amino-acid biosynthesis; L-methionine biosynthesis via salvage pathway; L-methionine from S-methyl-5-thio-alpha-D-ribose 1-phosphate: step 5/6.</text>
</comment>
<keyword evidence="5 9" id="KW-0223">Dioxygenase</keyword>
<evidence type="ECO:0000256" key="5">
    <source>
        <dbReference type="ARBA" id="ARBA00022964"/>
    </source>
</evidence>
<organism evidence="10 11">
    <name type="scientific">Elongatibacter sediminis</name>
    <dbReference type="NCBI Taxonomy" id="3119006"/>
    <lineage>
        <taxon>Bacteria</taxon>
        <taxon>Pseudomonadati</taxon>
        <taxon>Pseudomonadota</taxon>
        <taxon>Gammaproteobacteria</taxon>
        <taxon>Chromatiales</taxon>
        <taxon>Wenzhouxiangellaceae</taxon>
        <taxon>Elongatibacter</taxon>
    </lineage>
</organism>
<dbReference type="Gene3D" id="2.60.120.10">
    <property type="entry name" value="Jelly Rolls"/>
    <property type="match status" value="1"/>
</dbReference>
<dbReference type="EC" id="1.13.11.54" evidence="9"/>
<dbReference type="Pfam" id="PF03079">
    <property type="entry name" value="ARD"/>
    <property type="match status" value="1"/>
</dbReference>
<comment type="catalytic activity">
    <reaction evidence="1 9">
        <text>1,2-dihydroxy-5-(methylsulfanyl)pent-1-en-3-one + O2 = 4-methylsulfanyl-2-oxobutanoate + formate + 2 H(+)</text>
        <dbReference type="Rhea" id="RHEA:24504"/>
        <dbReference type="ChEBI" id="CHEBI:15378"/>
        <dbReference type="ChEBI" id="CHEBI:15379"/>
        <dbReference type="ChEBI" id="CHEBI:15740"/>
        <dbReference type="ChEBI" id="CHEBI:16723"/>
        <dbReference type="ChEBI" id="CHEBI:49252"/>
        <dbReference type="EC" id="1.13.11.54"/>
    </reaction>
</comment>
<feature type="binding site" evidence="9">
    <location>
        <position position="96"/>
    </location>
    <ligand>
        <name>Ni(2+)</name>
        <dbReference type="ChEBI" id="CHEBI:49786"/>
    </ligand>
</feature>
<protein>
    <recommendedName>
        <fullName evidence="9">Acireductone dioxygenase</fullName>
    </recommendedName>
    <alternativeName>
        <fullName evidence="9">1,2-dihydroxy-3-keto-5-methylthiopentene dioxygenase</fullName>
        <shortName evidence="9">DHK-MTPene dioxygenase</shortName>
    </alternativeName>
    <alternativeName>
        <fullName evidence="9">Acireductone dioxygenase (Fe(2+)-requiring)</fullName>
        <shortName evidence="9">ARD'</shortName>
        <shortName evidence="9">Fe-ARD</shortName>
        <ecNumber evidence="9">1.13.11.54</ecNumber>
    </alternativeName>
    <alternativeName>
        <fullName evidence="9">Acireductone dioxygenase (Ni(2+)-requiring)</fullName>
        <shortName evidence="9">ARD</shortName>
        <shortName evidence="9">Ni-ARD</shortName>
        <ecNumber evidence="9">1.13.11.53</ecNumber>
    </alternativeName>
</protein>
<feature type="binding site" evidence="9">
    <location>
        <position position="96"/>
    </location>
    <ligand>
        <name>Fe(2+)</name>
        <dbReference type="ChEBI" id="CHEBI:29033"/>
    </ligand>
</feature>
<evidence type="ECO:0000256" key="9">
    <source>
        <dbReference type="HAMAP-Rule" id="MF_01682"/>
    </source>
</evidence>
<dbReference type="InterPro" id="IPR014710">
    <property type="entry name" value="RmlC-like_jellyroll"/>
</dbReference>